<feature type="coiled-coil region" evidence="1">
    <location>
        <begin position="45"/>
        <end position="163"/>
    </location>
</feature>
<sequence length="248" mass="26900">MAAKLFCGGGLTTTATCDGNGIGDGWCGCVFAQDGVGAMGLLMDRFDEAQKATKLQEELKKVKAELSTAKTEVKDTKTELTLAKSNLTHAETKLMVSDAELGAAQARVKSLETKCKAIESENIVLTQKLGAMLDQRDAFRQKMEEQKKKVKDTEMAAATKLEEVKVATQEATKTGMMDLVNSMGRELVDSGYLLCRKKIQKLYPNLDISRLDDVEVESLPSSPNPPDVEGFVETVPPISAIPPKSKPK</sequence>
<keyword evidence="4" id="KW-1185">Reference proteome</keyword>
<feature type="compositionally biased region" description="Low complexity" evidence="2">
    <location>
        <begin position="236"/>
        <end position="248"/>
    </location>
</feature>
<feature type="region of interest" description="Disordered" evidence="2">
    <location>
        <begin position="216"/>
        <end position="248"/>
    </location>
</feature>
<evidence type="ECO:0000256" key="2">
    <source>
        <dbReference type="SAM" id="MobiDB-lite"/>
    </source>
</evidence>
<protein>
    <submittedName>
        <fullName evidence="3">Uncharacterized protein</fullName>
    </submittedName>
</protein>
<keyword evidence="1" id="KW-0175">Coiled coil</keyword>
<evidence type="ECO:0000313" key="3">
    <source>
        <dbReference type="EMBL" id="KAA8517786.1"/>
    </source>
</evidence>
<dbReference type="EMBL" id="CM018050">
    <property type="protein sequence ID" value="KAA8517786.1"/>
    <property type="molecule type" value="Genomic_DNA"/>
</dbReference>
<dbReference type="Gene3D" id="1.10.287.1490">
    <property type="match status" value="1"/>
</dbReference>
<gene>
    <name evidence="3" type="ORF">F0562_015253</name>
</gene>
<reference evidence="3 4" key="1">
    <citation type="submission" date="2019-09" db="EMBL/GenBank/DDBJ databases">
        <title>A chromosome-level genome assembly of the Chinese tupelo Nyssa sinensis.</title>
        <authorList>
            <person name="Yang X."/>
            <person name="Kang M."/>
            <person name="Yang Y."/>
            <person name="Xiong H."/>
            <person name="Wang M."/>
            <person name="Zhang Z."/>
            <person name="Wang Z."/>
            <person name="Wu H."/>
            <person name="Ma T."/>
            <person name="Liu J."/>
            <person name="Xi Z."/>
        </authorList>
    </citation>
    <scope>NUCLEOTIDE SEQUENCE [LARGE SCALE GENOMIC DNA]</scope>
    <source>
        <strain evidence="3">J267</strain>
        <tissue evidence="3">Leaf</tissue>
    </source>
</reference>
<dbReference type="SUPFAM" id="SSF57997">
    <property type="entry name" value="Tropomyosin"/>
    <property type="match status" value="1"/>
</dbReference>
<dbReference type="AlphaFoldDB" id="A0A5J4ZJP4"/>
<evidence type="ECO:0000256" key="1">
    <source>
        <dbReference type="SAM" id="Coils"/>
    </source>
</evidence>
<organism evidence="3 4">
    <name type="scientific">Nyssa sinensis</name>
    <dbReference type="NCBI Taxonomy" id="561372"/>
    <lineage>
        <taxon>Eukaryota</taxon>
        <taxon>Viridiplantae</taxon>
        <taxon>Streptophyta</taxon>
        <taxon>Embryophyta</taxon>
        <taxon>Tracheophyta</taxon>
        <taxon>Spermatophyta</taxon>
        <taxon>Magnoliopsida</taxon>
        <taxon>eudicotyledons</taxon>
        <taxon>Gunneridae</taxon>
        <taxon>Pentapetalae</taxon>
        <taxon>asterids</taxon>
        <taxon>Cornales</taxon>
        <taxon>Nyssaceae</taxon>
        <taxon>Nyssa</taxon>
    </lineage>
</organism>
<name>A0A5J4ZJP4_9ASTE</name>
<proteinExistence type="predicted"/>
<dbReference type="Proteomes" id="UP000325577">
    <property type="component" value="Linkage Group LG7"/>
</dbReference>
<evidence type="ECO:0000313" key="4">
    <source>
        <dbReference type="Proteomes" id="UP000325577"/>
    </source>
</evidence>
<accession>A0A5J4ZJP4</accession>